<comment type="caution">
    <text evidence="2">The sequence shown here is derived from an EMBL/GenBank/DDBJ whole genome shotgun (WGS) entry which is preliminary data.</text>
</comment>
<gene>
    <name evidence="2" type="ORF">FALBO_16226</name>
</gene>
<keyword evidence="2" id="KW-0436">Ligase</keyword>
<feature type="non-terminal residue" evidence="2">
    <location>
        <position position="158"/>
    </location>
</feature>
<reference evidence="2 3" key="1">
    <citation type="submission" date="2020-01" db="EMBL/GenBank/DDBJ databases">
        <title>Identification and distribution of gene clusters putatively required for synthesis of sphingolipid metabolism inhibitors in phylogenetically diverse species of the filamentous fungus Fusarium.</title>
        <authorList>
            <person name="Kim H.-S."/>
            <person name="Busman M."/>
            <person name="Brown D.W."/>
            <person name="Divon H."/>
            <person name="Uhlig S."/>
            <person name="Proctor R.H."/>
        </authorList>
    </citation>
    <scope>NUCLEOTIDE SEQUENCE [LARGE SCALE GENOMIC DNA]</scope>
    <source>
        <strain evidence="2 3">NRRL 20459</strain>
    </source>
</reference>
<dbReference type="Proteomes" id="UP000554235">
    <property type="component" value="Unassembled WGS sequence"/>
</dbReference>
<dbReference type="AlphaFoldDB" id="A0A8H4NUY4"/>
<organism evidence="2 3">
    <name type="scientific">Fusarium albosuccineum</name>
    <dbReference type="NCBI Taxonomy" id="1237068"/>
    <lineage>
        <taxon>Eukaryota</taxon>
        <taxon>Fungi</taxon>
        <taxon>Dikarya</taxon>
        <taxon>Ascomycota</taxon>
        <taxon>Pezizomycotina</taxon>
        <taxon>Sordariomycetes</taxon>
        <taxon>Hypocreomycetidae</taxon>
        <taxon>Hypocreales</taxon>
        <taxon>Nectriaceae</taxon>
        <taxon>Fusarium</taxon>
        <taxon>Fusarium decemcellulare species complex</taxon>
    </lineage>
</organism>
<evidence type="ECO:0000313" key="2">
    <source>
        <dbReference type="EMBL" id="KAF4452159.1"/>
    </source>
</evidence>
<dbReference type="OrthoDB" id="288942at2759"/>
<sequence>MMSTRHLHPRKLTLTIRHADWWYWENDEPLRFEGNWIQDFCLELPSSLQQICIELESLERKKDQVDKIADQMVQRWFFKNLDGVVFLADTNPAARKVTRWSGSSTWHRQRWARDETEPGRIDYYVAAITFKPWTIIERNGGKVSEDAKYAGENDTFDE</sequence>
<dbReference type="GO" id="GO:0016874">
    <property type="term" value="F:ligase activity"/>
    <property type="evidence" value="ECO:0007669"/>
    <property type="project" value="UniProtKB-KW"/>
</dbReference>
<keyword evidence="1" id="KW-0175">Coiled coil</keyword>
<accession>A0A8H4NUY4</accession>
<proteinExistence type="predicted"/>
<evidence type="ECO:0000256" key="1">
    <source>
        <dbReference type="SAM" id="Coils"/>
    </source>
</evidence>
<dbReference type="EMBL" id="JAADYS010002991">
    <property type="protein sequence ID" value="KAF4452159.1"/>
    <property type="molecule type" value="Genomic_DNA"/>
</dbReference>
<keyword evidence="3" id="KW-1185">Reference proteome</keyword>
<protein>
    <submittedName>
        <fullName evidence="2">Alanine--tRNA ligase</fullName>
    </submittedName>
</protein>
<evidence type="ECO:0000313" key="3">
    <source>
        <dbReference type="Proteomes" id="UP000554235"/>
    </source>
</evidence>
<feature type="coiled-coil region" evidence="1">
    <location>
        <begin position="48"/>
        <end position="75"/>
    </location>
</feature>
<name>A0A8H4NUY4_9HYPO</name>